<dbReference type="Pfam" id="PF10093">
    <property type="entry name" value="EarP"/>
    <property type="match status" value="1"/>
</dbReference>
<evidence type="ECO:0000256" key="4">
    <source>
        <dbReference type="ARBA" id="ARBA00024346"/>
    </source>
</evidence>
<protein>
    <recommendedName>
        <fullName evidence="5">Protein-arginine rhamnosyltransferase</fullName>
    </recommendedName>
    <alternativeName>
        <fullName evidence="6">EF-P arginine rhamnosyltransferase</fullName>
    </alternativeName>
</protein>
<accession>A0ABX6N8L3</accession>
<dbReference type="EMBL" id="CP053084">
    <property type="protein sequence ID" value="QJR30245.1"/>
    <property type="molecule type" value="Genomic_DNA"/>
</dbReference>
<evidence type="ECO:0000313" key="9">
    <source>
        <dbReference type="Proteomes" id="UP000501130"/>
    </source>
</evidence>
<organism evidence="8 9">
    <name type="scientific">Limnobacter profundi</name>
    <dbReference type="NCBI Taxonomy" id="2732163"/>
    <lineage>
        <taxon>Bacteria</taxon>
        <taxon>Pseudomonadati</taxon>
        <taxon>Pseudomonadota</taxon>
        <taxon>Betaproteobacteria</taxon>
        <taxon>Burkholderiales</taxon>
        <taxon>Burkholderiaceae</taxon>
        <taxon>Limnobacter</taxon>
    </lineage>
</organism>
<dbReference type="GO" id="GO:0003746">
    <property type="term" value="F:translation elongation factor activity"/>
    <property type="evidence" value="ECO:0007669"/>
    <property type="project" value="UniProtKB-KW"/>
</dbReference>
<evidence type="ECO:0000256" key="7">
    <source>
        <dbReference type="ARBA" id="ARBA00048472"/>
    </source>
</evidence>
<proteinExistence type="inferred from homology"/>
<keyword evidence="8" id="KW-0648">Protein biosynthesis</keyword>
<evidence type="ECO:0000256" key="1">
    <source>
        <dbReference type="ARBA" id="ARBA00022676"/>
    </source>
</evidence>
<evidence type="ECO:0000256" key="3">
    <source>
        <dbReference type="ARBA" id="ARBA00024303"/>
    </source>
</evidence>
<sequence>MHIGIVCKVIDNFGDAGFSLRLAKALAAKGHCVDLFHDEPATFKALYPHSVYDNLRLIDAVKTNIETEYRQTPDLILEPFGTSSGQTAFRFDLALKSRFPRTPWLLIDYLSSEKWIESFHLNTSTDPITGHVTTFFYPGFTDKTGGLIHCDYPARLAGKQQATNNTGLNVFVFAYPNAPIRKLIDLCNSINTPEYAIKIGLTGNVLAPGPEDCARLIPFVAQSEFDELLAQYDVLFVRGEDSFVRAQLAGKPFIWQIYPTEDDAHTAKLACFYDLYASGLGADCRLALWNCWLAWNCIDTTVDFGKAWINLLPHLPELQTHAIKWQAQLLDGRELVKEVLTWRGLQTPTLNEKPDL</sequence>
<comment type="similarity">
    <text evidence="4">Belongs to the glycosyltransferase 104 family.</text>
</comment>
<comment type="catalytic activity">
    <reaction evidence="7">
        <text>dTDP-beta-L-rhamnose + L-arginyl-[protein] = N(omega)-(alpha-L-rhamnosyl)-L-arginyl-[protein] + dTDP + H(+)</text>
        <dbReference type="Rhea" id="RHEA:66692"/>
        <dbReference type="Rhea" id="RHEA-COMP:10532"/>
        <dbReference type="Rhea" id="RHEA-COMP:17096"/>
        <dbReference type="ChEBI" id="CHEBI:15378"/>
        <dbReference type="ChEBI" id="CHEBI:29965"/>
        <dbReference type="ChEBI" id="CHEBI:57510"/>
        <dbReference type="ChEBI" id="CHEBI:58369"/>
        <dbReference type="ChEBI" id="CHEBI:167445"/>
    </reaction>
    <physiologicalReaction direction="left-to-right" evidence="7">
        <dbReference type="Rhea" id="RHEA:66693"/>
    </physiologicalReaction>
</comment>
<comment type="function">
    <text evidence="3">Protein-arginine rhamnosyltransferase that catalyzes the transfer of a single rhamnose to elongation factor P (EF-P) on 'Lys-32', a modification required for EF-P-dependent rescue of polyproline stalled ribosomes.</text>
</comment>
<keyword evidence="8" id="KW-0251">Elongation factor</keyword>
<evidence type="ECO:0000256" key="5">
    <source>
        <dbReference type="ARBA" id="ARBA00024416"/>
    </source>
</evidence>
<gene>
    <name evidence="8" type="primary">earP</name>
    <name evidence="8" type="ORF">HKT17_11320</name>
</gene>
<evidence type="ECO:0000256" key="6">
    <source>
        <dbReference type="ARBA" id="ARBA00030025"/>
    </source>
</evidence>
<name>A0ABX6N8L3_9BURK</name>
<keyword evidence="2" id="KW-0808">Transferase</keyword>
<reference evidence="8 9" key="1">
    <citation type="submission" date="2020-05" db="EMBL/GenBank/DDBJ databases">
        <title>Compete genome of Limnobacter sp. SAORIC-580.</title>
        <authorList>
            <person name="Song J."/>
            <person name="Cho J.-C."/>
        </authorList>
    </citation>
    <scope>NUCLEOTIDE SEQUENCE [LARGE SCALE GENOMIC DNA]</scope>
    <source>
        <strain evidence="8 9">SAORIC-580</strain>
    </source>
</reference>
<evidence type="ECO:0000313" key="8">
    <source>
        <dbReference type="EMBL" id="QJR30245.1"/>
    </source>
</evidence>
<evidence type="ECO:0000256" key="2">
    <source>
        <dbReference type="ARBA" id="ARBA00022679"/>
    </source>
</evidence>
<keyword evidence="9" id="KW-1185">Reference proteome</keyword>
<keyword evidence="1" id="KW-0328">Glycosyltransferase</keyword>
<dbReference type="RefSeq" id="WP_171100149.1">
    <property type="nucleotide sequence ID" value="NZ_CP053084.1"/>
</dbReference>
<dbReference type="InterPro" id="IPR016633">
    <property type="entry name" value="EarP"/>
</dbReference>
<dbReference type="Proteomes" id="UP000501130">
    <property type="component" value="Chromosome"/>
</dbReference>